<dbReference type="EMBL" id="CP063185">
    <property type="protein sequence ID" value="QYC74669.1"/>
    <property type="molecule type" value="Genomic_DNA"/>
</dbReference>
<dbReference type="AlphaFoldDB" id="A0AAQ0ELS8"/>
<dbReference type="RefSeq" id="WP_219664503.1">
    <property type="nucleotide sequence ID" value="NZ_CP063064.1"/>
</dbReference>
<dbReference type="Proteomes" id="UP000825134">
    <property type="component" value="Chromosome"/>
</dbReference>
<feature type="compositionally biased region" description="Polar residues" evidence="1">
    <location>
        <begin position="61"/>
        <end position="73"/>
    </location>
</feature>
<evidence type="ECO:0000313" key="2">
    <source>
        <dbReference type="EMBL" id="QYC74669.1"/>
    </source>
</evidence>
<name>A0AAQ0ELS8_9CHLA</name>
<dbReference type="NCBIfam" id="NF046087">
    <property type="entry name" value="T3SS_scaff_SemD"/>
    <property type="match status" value="1"/>
</dbReference>
<accession>A0AAQ0ELS8</accession>
<evidence type="ECO:0000313" key="3">
    <source>
        <dbReference type="Proteomes" id="UP000825134"/>
    </source>
</evidence>
<evidence type="ECO:0000256" key="1">
    <source>
        <dbReference type="SAM" id="MobiDB-lite"/>
    </source>
</evidence>
<feature type="region of interest" description="Disordered" evidence="1">
    <location>
        <begin position="1"/>
        <end position="49"/>
    </location>
</feature>
<reference evidence="2" key="1">
    <citation type="journal article" date="2021" name="Front. Microbiol.">
        <title>Generation of Tetracycline and Rifamycin Resistant Chlamydia Suis Recombinants.</title>
        <authorList>
            <person name="Marti H."/>
            <person name="Bommana S."/>
            <person name="Read T.D."/>
            <person name="Pesch T."/>
            <person name="Prahauser B."/>
            <person name="Dean D."/>
            <person name="Borel N."/>
        </authorList>
    </citation>
    <scope>NUCLEOTIDE SEQUENCE</scope>
    <source>
        <strain evidence="2">208.1</strain>
    </source>
</reference>
<gene>
    <name evidence="2" type="ORF">INQ84_01545</name>
</gene>
<proteinExistence type="predicted"/>
<protein>
    <submittedName>
        <fullName evidence="2">Uncharacterized protein</fullName>
    </submittedName>
</protein>
<organism evidence="2 3">
    <name type="scientific">Chlamydia suis</name>
    <dbReference type="NCBI Taxonomy" id="83559"/>
    <lineage>
        <taxon>Bacteria</taxon>
        <taxon>Pseudomonadati</taxon>
        <taxon>Chlamydiota</taxon>
        <taxon>Chlamydiia</taxon>
        <taxon>Chlamydiales</taxon>
        <taxon>Chlamydiaceae</taxon>
        <taxon>Chlamydia/Chlamydophila group</taxon>
        <taxon>Chlamydia</taxon>
    </lineage>
</organism>
<feature type="region of interest" description="Disordered" evidence="1">
    <location>
        <begin position="61"/>
        <end position="91"/>
    </location>
</feature>
<feature type="compositionally biased region" description="Polar residues" evidence="1">
    <location>
        <begin position="39"/>
        <end position="48"/>
    </location>
</feature>
<feature type="compositionally biased region" description="Low complexity" evidence="1">
    <location>
        <begin position="105"/>
        <end position="118"/>
    </location>
</feature>
<sequence>MSILPTNGNGNNSPSVGASSSDNSQKGRVETKPNCGNHAISSQGQSKGLGSRILNAFRSSFSSSKNTDKASQASNKNHKVSSNSNEKSRGLGSRIASLFRRCFSRTQTPRKQTPPQQTSLDPASIYHPTLSGQGAKPIISTGDKTVDKAIVDSDLKTENKRTMATHIQNKLRTMEKQSPQEYKAGIYEALRLTMFTPGGTSVSSERARQVCILGRNLWEQSAEDLASNANTDGLMMLTCLSVGGKDVPPGHLRAFMEQVRDTFSDETDLADPTTDAVLTLASHIDDAEKAIPGSANSILDYIGNCGKEALDNNEMKQLVLEDTKDNNLQRVQDNGKELQKLLQQAKQTDPELFFQTITVLASDLFFEGGGTPTDPFDY</sequence>
<feature type="region of interest" description="Disordered" evidence="1">
    <location>
        <begin position="104"/>
        <end position="123"/>
    </location>
</feature>
<feature type="compositionally biased region" description="Polar residues" evidence="1">
    <location>
        <begin position="1"/>
        <end position="24"/>
    </location>
</feature>